<accession>A0A518KBP2</accession>
<dbReference type="AlphaFoldDB" id="A0A518KBP2"/>
<dbReference type="EMBL" id="CP036349">
    <property type="protein sequence ID" value="QDV75212.1"/>
    <property type="molecule type" value="Genomic_DNA"/>
</dbReference>
<dbReference type="KEGG" id="bmei:Spa11_34260"/>
<evidence type="ECO:0000313" key="2">
    <source>
        <dbReference type="Proteomes" id="UP000316426"/>
    </source>
</evidence>
<reference evidence="1 2" key="1">
    <citation type="submission" date="2019-02" db="EMBL/GenBank/DDBJ databases">
        <title>Deep-cultivation of Planctomycetes and their phenomic and genomic characterization uncovers novel biology.</title>
        <authorList>
            <person name="Wiegand S."/>
            <person name="Jogler M."/>
            <person name="Boedeker C."/>
            <person name="Pinto D."/>
            <person name="Vollmers J."/>
            <person name="Rivas-Marin E."/>
            <person name="Kohn T."/>
            <person name="Peeters S.H."/>
            <person name="Heuer A."/>
            <person name="Rast P."/>
            <person name="Oberbeckmann S."/>
            <person name="Bunk B."/>
            <person name="Jeske O."/>
            <person name="Meyerdierks A."/>
            <person name="Storesund J.E."/>
            <person name="Kallscheuer N."/>
            <person name="Luecker S."/>
            <person name="Lage O.M."/>
            <person name="Pohl T."/>
            <person name="Merkel B.J."/>
            <person name="Hornburger P."/>
            <person name="Mueller R.-W."/>
            <person name="Bruemmer F."/>
            <person name="Labrenz M."/>
            <person name="Spormann A.M."/>
            <person name="Op den Camp H."/>
            <person name="Overmann J."/>
            <person name="Amann R."/>
            <person name="Jetten M.S.M."/>
            <person name="Mascher T."/>
            <person name="Medema M.H."/>
            <person name="Devos D.P."/>
            <person name="Kaster A.-K."/>
            <person name="Ovreas L."/>
            <person name="Rohde M."/>
            <person name="Galperin M.Y."/>
            <person name="Jogler C."/>
        </authorList>
    </citation>
    <scope>NUCLEOTIDE SEQUENCE [LARGE SCALE GENOMIC DNA]</scope>
    <source>
        <strain evidence="1 2">Spa11</strain>
    </source>
</reference>
<keyword evidence="2" id="KW-1185">Reference proteome</keyword>
<dbReference type="Proteomes" id="UP000316426">
    <property type="component" value="Chromosome"/>
</dbReference>
<evidence type="ECO:0000313" key="1">
    <source>
        <dbReference type="EMBL" id="QDV75212.1"/>
    </source>
</evidence>
<gene>
    <name evidence="1" type="ORF">Spa11_34260</name>
</gene>
<proteinExistence type="predicted"/>
<sequence length="32" mass="3744">MQVSQEDVVRPNSSHFPYKAILLLFRAFHIVT</sequence>
<name>A0A518KBP2_9BACT</name>
<protein>
    <submittedName>
        <fullName evidence="1">Uncharacterized protein</fullName>
    </submittedName>
</protein>
<organism evidence="1 2">
    <name type="scientific">Botrimarina mediterranea</name>
    <dbReference type="NCBI Taxonomy" id="2528022"/>
    <lineage>
        <taxon>Bacteria</taxon>
        <taxon>Pseudomonadati</taxon>
        <taxon>Planctomycetota</taxon>
        <taxon>Planctomycetia</taxon>
        <taxon>Pirellulales</taxon>
        <taxon>Lacipirellulaceae</taxon>
        <taxon>Botrimarina</taxon>
    </lineage>
</organism>